<accession>A0A0B5ASY7</accession>
<evidence type="ECO:0000313" key="1">
    <source>
        <dbReference type="EMBL" id="AJD93236.1"/>
    </source>
</evidence>
<dbReference type="HOGENOM" id="CLU_054933_0_0_9"/>
<dbReference type="InterPro" id="IPR011004">
    <property type="entry name" value="Trimer_LpxA-like_sf"/>
</dbReference>
<proteinExistence type="predicted"/>
<dbReference type="BioCyc" id="JESP1508404:G14D9-13202-MONOMER"/>
<dbReference type="AlphaFoldDB" id="A0A0B5ASY7"/>
<gene>
    <name evidence="1" type="ORF">JMA_39180</name>
</gene>
<keyword evidence="2" id="KW-1185">Reference proteome</keyword>
<evidence type="ECO:0008006" key="3">
    <source>
        <dbReference type="Google" id="ProtNLM"/>
    </source>
</evidence>
<sequence length="313" mass="34169">MNEQKKYKMVKEDSGKLYRIQALIDIPEHFVEAGDFGGLIQSEINLSQFGDGWIEKEAMVTDDATVKAGVIKGKSYLKDEVVVYSGVISDSTLSGKTIIKGRTKVSSSTLWNCSIMNGDIVSSELYNVDIENGSGVVDSSIRSSEKFRIEDAVLIKKSNLRTSSGLISGYGLMHYANINANSILISSKFALKNVNASISDIFWIRESKNEHLPGMSEVIGADNGVEEPVFIETSSLTLKDSSIRGSVKLHGTISLVDSTVSDMSQISMRGKLEACNISEMAMIEFNPSSVVTLRSLRLGGEEVYNNEALEQLP</sequence>
<dbReference type="OrthoDB" id="7923656at2"/>
<keyword evidence="1" id="KW-0614">Plasmid</keyword>
<protein>
    <recommendedName>
        <fullName evidence="3">Polymer-forming cytoskeletal protein</fullName>
    </recommendedName>
</protein>
<dbReference type="EMBL" id="CP009417">
    <property type="protein sequence ID" value="AJD93236.1"/>
    <property type="molecule type" value="Genomic_DNA"/>
</dbReference>
<dbReference type="Proteomes" id="UP000031449">
    <property type="component" value="Plasmid unnamed"/>
</dbReference>
<dbReference type="SUPFAM" id="SSF51161">
    <property type="entry name" value="Trimeric LpxA-like enzymes"/>
    <property type="match status" value="1"/>
</dbReference>
<reference evidence="1 2" key="1">
    <citation type="submission" date="2014-08" db="EMBL/GenBank/DDBJ databases">
        <title>Complete genome of a marine bacteria Jeotgalibacillus malaysiensis.</title>
        <authorList>
            <person name="Yaakop A.S."/>
            <person name="Chan K.-G."/>
            <person name="Goh K.M."/>
        </authorList>
    </citation>
    <scope>NUCLEOTIDE SEQUENCE [LARGE SCALE GENOMIC DNA]</scope>
    <source>
        <strain evidence="1 2">D5</strain>
        <plasmid evidence="2">Plasmid</plasmid>
    </source>
</reference>
<evidence type="ECO:0000313" key="2">
    <source>
        <dbReference type="Proteomes" id="UP000031449"/>
    </source>
</evidence>
<organism evidence="1 2">
    <name type="scientific">Jeotgalibacillus malaysiensis</name>
    <dbReference type="NCBI Taxonomy" id="1508404"/>
    <lineage>
        <taxon>Bacteria</taxon>
        <taxon>Bacillati</taxon>
        <taxon>Bacillota</taxon>
        <taxon>Bacilli</taxon>
        <taxon>Bacillales</taxon>
        <taxon>Caryophanaceae</taxon>
        <taxon>Jeotgalibacillus</taxon>
    </lineage>
</organism>
<name>A0A0B5ASY7_9BACL</name>
<dbReference type="KEGG" id="jeo:JMA_39180"/>
<geneLocation type="plasmid" evidence="2"/>